<reference evidence="1 2" key="1">
    <citation type="submission" date="2022-12" db="EMBL/GenBank/DDBJ databases">
        <title>Chromosome-level genome assembly of true bugs.</title>
        <authorList>
            <person name="Ma L."/>
            <person name="Li H."/>
        </authorList>
    </citation>
    <scope>NUCLEOTIDE SEQUENCE [LARGE SCALE GENOMIC DNA]</scope>
    <source>
        <strain evidence="1">Lab_2022b</strain>
    </source>
</reference>
<dbReference type="AlphaFoldDB" id="A0AAW1CXV5"/>
<gene>
    <name evidence="1" type="ORF">O3M35_011161</name>
</gene>
<dbReference type="Proteomes" id="UP001461498">
    <property type="component" value="Unassembled WGS sequence"/>
</dbReference>
<protein>
    <submittedName>
        <fullName evidence="1">Uncharacterized protein</fullName>
    </submittedName>
</protein>
<keyword evidence="2" id="KW-1185">Reference proteome</keyword>
<evidence type="ECO:0000313" key="1">
    <source>
        <dbReference type="EMBL" id="KAK9502375.1"/>
    </source>
</evidence>
<sequence>MMTRQKILYLNRCTRKSCVGHIRFFLFLFFNQQNEEPKSNHYLIQSLITRILNSIMIIISQ</sequence>
<dbReference type="EMBL" id="JAPXFL010000008">
    <property type="protein sequence ID" value="KAK9502375.1"/>
    <property type="molecule type" value="Genomic_DNA"/>
</dbReference>
<comment type="caution">
    <text evidence="1">The sequence shown here is derived from an EMBL/GenBank/DDBJ whole genome shotgun (WGS) entry which is preliminary data.</text>
</comment>
<organism evidence="1 2">
    <name type="scientific">Rhynocoris fuscipes</name>
    <dbReference type="NCBI Taxonomy" id="488301"/>
    <lineage>
        <taxon>Eukaryota</taxon>
        <taxon>Metazoa</taxon>
        <taxon>Ecdysozoa</taxon>
        <taxon>Arthropoda</taxon>
        <taxon>Hexapoda</taxon>
        <taxon>Insecta</taxon>
        <taxon>Pterygota</taxon>
        <taxon>Neoptera</taxon>
        <taxon>Paraneoptera</taxon>
        <taxon>Hemiptera</taxon>
        <taxon>Heteroptera</taxon>
        <taxon>Panheteroptera</taxon>
        <taxon>Cimicomorpha</taxon>
        <taxon>Reduviidae</taxon>
        <taxon>Harpactorinae</taxon>
        <taxon>Harpactorini</taxon>
        <taxon>Rhynocoris</taxon>
    </lineage>
</organism>
<evidence type="ECO:0000313" key="2">
    <source>
        <dbReference type="Proteomes" id="UP001461498"/>
    </source>
</evidence>
<accession>A0AAW1CXV5</accession>
<name>A0AAW1CXV5_9HEMI</name>
<proteinExistence type="predicted"/>